<dbReference type="GO" id="GO:0003700">
    <property type="term" value="F:DNA-binding transcription factor activity"/>
    <property type="evidence" value="ECO:0007669"/>
    <property type="project" value="InterPro"/>
</dbReference>
<gene>
    <name evidence="3" type="ORF">Bca52824_069660</name>
</gene>
<dbReference type="PANTHER" id="PTHR46835">
    <property type="entry name" value="BASIC-LEUCINE ZIPPER (BZIP) TRANSCRIPTION FACTOR FAMILY PROTEIN-RELATED"/>
    <property type="match status" value="1"/>
</dbReference>
<evidence type="ECO:0000313" key="4">
    <source>
        <dbReference type="Proteomes" id="UP000886595"/>
    </source>
</evidence>
<dbReference type="CDD" id="cd14703">
    <property type="entry name" value="bZIP_plant_RF2"/>
    <property type="match status" value="1"/>
</dbReference>
<evidence type="ECO:0000256" key="2">
    <source>
        <dbReference type="SAM" id="SignalP"/>
    </source>
</evidence>
<name>A0A8X7U4B1_BRACI</name>
<comment type="caution">
    <text evidence="3">The sequence shown here is derived from an EMBL/GenBank/DDBJ whole genome shotgun (WGS) entry which is preliminary data.</text>
</comment>
<reference evidence="3 4" key="1">
    <citation type="submission" date="2020-02" db="EMBL/GenBank/DDBJ databases">
        <authorList>
            <person name="Ma Q."/>
            <person name="Huang Y."/>
            <person name="Song X."/>
            <person name="Pei D."/>
        </authorList>
    </citation>
    <scope>NUCLEOTIDE SEQUENCE [LARGE SCALE GENOMIC DNA]</scope>
    <source>
        <strain evidence="3">Sxm20200214</strain>
        <tissue evidence="3">Leaf</tissue>
    </source>
</reference>
<proteinExistence type="predicted"/>
<evidence type="ECO:0000313" key="3">
    <source>
        <dbReference type="EMBL" id="KAG2262581.1"/>
    </source>
</evidence>
<accession>A0A8X7U4B1</accession>
<dbReference type="PANTHER" id="PTHR46835:SF4">
    <property type="entry name" value="B-ZIP PROTEIN"/>
    <property type="match status" value="1"/>
</dbReference>
<keyword evidence="2" id="KW-0732">Signal</keyword>
<protein>
    <submittedName>
        <fullName evidence="3">Uncharacterized protein</fullName>
    </submittedName>
</protein>
<dbReference type="EMBL" id="JAAMPC010000014">
    <property type="protein sequence ID" value="KAG2262581.1"/>
    <property type="molecule type" value="Genomic_DNA"/>
</dbReference>
<feature type="coiled-coil region" evidence="1">
    <location>
        <begin position="297"/>
        <end position="345"/>
    </location>
</feature>
<dbReference type="GO" id="GO:0005634">
    <property type="term" value="C:nucleus"/>
    <property type="evidence" value="ECO:0007669"/>
    <property type="project" value="UniProtKB-ARBA"/>
</dbReference>
<keyword evidence="4" id="KW-1185">Reference proteome</keyword>
<dbReference type="InterPro" id="IPR044797">
    <property type="entry name" value="At4g06598-like"/>
</dbReference>
<feature type="chain" id="PRO_5036462966" evidence="2">
    <location>
        <begin position="23"/>
        <end position="386"/>
    </location>
</feature>
<dbReference type="InterPro" id="IPR044759">
    <property type="entry name" value="bZIP_RF2"/>
</dbReference>
<evidence type="ECO:0000256" key="1">
    <source>
        <dbReference type="SAM" id="Coils"/>
    </source>
</evidence>
<dbReference type="Proteomes" id="UP000886595">
    <property type="component" value="Unassembled WGS sequence"/>
</dbReference>
<sequence>MGPERETIGAILLLISFLRLHSRRFSLFTPTLFFRHYLRRKTFTGGQSCNDSLLGESVKQISFEFKNHVKAWSATSSLPYPKEAVFESLCRYILLFFFPVESYISHHHKSSSPTQDSTLEEQPAWLDELLRDKTDGMLLTGGCGGGGGPPAPLRRSASDSVVLLGDISADFAGFNQSEEDEESLTSEACGELESACVYGPNSPRAKNSSSFSDNPIASAFSDYGPQNSDDTVKGSICPPVAENACGSMGVPNAKRNPGQRSRVRKLQYIAELERRVSMLQAVEADLSVRVASLLQTRATLSLENSQMKQQMAILKQDKLIREGEYQLLKKEAQRLNSRLRNFGSNNNNNFNNRLARSYSAGSSIGPRTASSHLDWNLLDLAKLNLN</sequence>
<dbReference type="OrthoDB" id="1906396at2759"/>
<organism evidence="3 4">
    <name type="scientific">Brassica carinata</name>
    <name type="common">Ethiopian mustard</name>
    <name type="synonym">Abyssinian cabbage</name>
    <dbReference type="NCBI Taxonomy" id="52824"/>
    <lineage>
        <taxon>Eukaryota</taxon>
        <taxon>Viridiplantae</taxon>
        <taxon>Streptophyta</taxon>
        <taxon>Embryophyta</taxon>
        <taxon>Tracheophyta</taxon>
        <taxon>Spermatophyta</taxon>
        <taxon>Magnoliopsida</taxon>
        <taxon>eudicotyledons</taxon>
        <taxon>Gunneridae</taxon>
        <taxon>Pentapetalae</taxon>
        <taxon>rosids</taxon>
        <taxon>malvids</taxon>
        <taxon>Brassicales</taxon>
        <taxon>Brassicaceae</taxon>
        <taxon>Brassiceae</taxon>
        <taxon>Brassica</taxon>
    </lineage>
</organism>
<feature type="signal peptide" evidence="2">
    <location>
        <begin position="1"/>
        <end position="22"/>
    </location>
</feature>
<dbReference type="AlphaFoldDB" id="A0A8X7U4B1"/>
<keyword evidence="1" id="KW-0175">Coiled coil</keyword>